<dbReference type="Proteomes" id="UP000219048">
    <property type="component" value="Unassembled WGS sequence"/>
</dbReference>
<keyword evidence="1" id="KW-0812">Transmembrane</keyword>
<accession>A0A285MDU9</accession>
<evidence type="ECO:0000256" key="1">
    <source>
        <dbReference type="SAM" id="Phobius"/>
    </source>
</evidence>
<feature type="transmembrane region" description="Helical" evidence="1">
    <location>
        <begin position="15"/>
        <end position="37"/>
    </location>
</feature>
<evidence type="ECO:0000313" key="2">
    <source>
        <dbReference type="EMBL" id="SNY95309.1"/>
    </source>
</evidence>
<dbReference type="RefSeq" id="WP_280950949.1">
    <property type="nucleotide sequence ID" value="NZ_OBEH01000001.1"/>
</dbReference>
<protein>
    <submittedName>
        <fullName evidence="2">Uncharacterized protein</fullName>
    </submittedName>
</protein>
<evidence type="ECO:0000313" key="3">
    <source>
        <dbReference type="Proteomes" id="UP000219048"/>
    </source>
</evidence>
<reference evidence="3" key="1">
    <citation type="submission" date="2017-09" db="EMBL/GenBank/DDBJ databases">
        <authorList>
            <person name="Varghese N."/>
            <person name="Submissions S."/>
        </authorList>
    </citation>
    <scope>NUCLEOTIDE SEQUENCE [LARGE SCALE GENOMIC DNA]</scope>
    <source>
        <strain evidence="3">DSM 25885</strain>
    </source>
</reference>
<organism evidence="2 3">
    <name type="scientific">Flagellimonas pacifica</name>
    <dbReference type="NCBI Taxonomy" id="1247520"/>
    <lineage>
        <taxon>Bacteria</taxon>
        <taxon>Pseudomonadati</taxon>
        <taxon>Bacteroidota</taxon>
        <taxon>Flavobacteriia</taxon>
        <taxon>Flavobacteriales</taxon>
        <taxon>Flavobacteriaceae</taxon>
        <taxon>Flagellimonas</taxon>
    </lineage>
</organism>
<keyword evidence="1" id="KW-0472">Membrane</keyword>
<sequence length="42" mass="4568">MKTLQILPLVSWENGIWMIGLFALVVIVLVGAVLALMNSGKK</sequence>
<keyword evidence="3" id="KW-1185">Reference proteome</keyword>
<keyword evidence="1" id="KW-1133">Transmembrane helix</keyword>
<dbReference type="AlphaFoldDB" id="A0A285MDU9"/>
<dbReference type="EMBL" id="OBEH01000001">
    <property type="protein sequence ID" value="SNY95309.1"/>
    <property type="molecule type" value="Genomic_DNA"/>
</dbReference>
<proteinExistence type="predicted"/>
<gene>
    <name evidence="2" type="ORF">SAMN06265377_0976</name>
</gene>
<name>A0A285MDU9_9FLAO</name>